<dbReference type="InterPro" id="IPR040167">
    <property type="entry name" value="TF_CP2-like"/>
</dbReference>
<organism evidence="9 10">
    <name type="scientific">Paecilomyces lecythidis</name>
    <dbReference type="NCBI Taxonomy" id="3004212"/>
    <lineage>
        <taxon>Eukaryota</taxon>
        <taxon>Fungi</taxon>
        <taxon>Dikarya</taxon>
        <taxon>Ascomycota</taxon>
        <taxon>Pezizomycotina</taxon>
        <taxon>Eurotiomycetes</taxon>
        <taxon>Eurotiomycetidae</taxon>
        <taxon>Eurotiales</taxon>
        <taxon>Thermoascaceae</taxon>
        <taxon>Paecilomyces</taxon>
    </lineage>
</organism>
<evidence type="ECO:0000313" key="10">
    <source>
        <dbReference type="Proteomes" id="UP001583193"/>
    </source>
</evidence>
<evidence type="ECO:0000313" key="9">
    <source>
        <dbReference type="EMBL" id="KAL1885126.1"/>
    </source>
</evidence>
<reference evidence="9 10" key="1">
    <citation type="journal article" date="2024" name="IMA Fungus">
        <title>IMA Genome - F19 : A genome assembly and annotation guide to empower mycologists, including annotated draft genome sequences of Ceratocystis pirilliformis, Diaporthe australafricana, Fusarium ophioides, Paecilomyces lecythidis, and Sporothrix stenoceras.</title>
        <authorList>
            <person name="Aylward J."/>
            <person name="Wilson A.M."/>
            <person name="Visagie C.M."/>
            <person name="Spraker J."/>
            <person name="Barnes I."/>
            <person name="Buitendag C."/>
            <person name="Ceriani C."/>
            <person name="Del Mar Angel L."/>
            <person name="du Plessis D."/>
            <person name="Fuchs T."/>
            <person name="Gasser K."/>
            <person name="Kramer D."/>
            <person name="Li W."/>
            <person name="Munsamy K."/>
            <person name="Piso A."/>
            <person name="Price J.L."/>
            <person name="Sonnekus B."/>
            <person name="Thomas C."/>
            <person name="van der Nest A."/>
            <person name="van Dijk A."/>
            <person name="van Heerden A."/>
            <person name="van Vuuren N."/>
            <person name="Yilmaz N."/>
            <person name="Duong T.A."/>
            <person name="van der Merwe N.A."/>
            <person name="Wingfield M.J."/>
            <person name="Wingfield B.D."/>
        </authorList>
    </citation>
    <scope>NUCLEOTIDE SEQUENCE [LARGE SCALE GENOMIC DNA]</scope>
    <source>
        <strain evidence="9 10">CMW 18167</strain>
    </source>
</reference>
<proteinExistence type="predicted"/>
<dbReference type="PANTHER" id="PTHR11037:SF20">
    <property type="entry name" value="PROTEIN GRAINYHEAD"/>
    <property type="match status" value="1"/>
</dbReference>
<gene>
    <name evidence="9" type="ORF">Plec18167_001783</name>
</gene>
<feature type="compositionally biased region" description="Polar residues" evidence="7">
    <location>
        <begin position="589"/>
        <end position="608"/>
    </location>
</feature>
<evidence type="ECO:0000256" key="6">
    <source>
        <dbReference type="SAM" id="Coils"/>
    </source>
</evidence>
<accession>A0ABR3Y9Y8</accession>
<evidence type="ECO:0000256" key="7">
    <source>
        <dbReference type="SAM" id="MobiDB-lite"/>
    </source>
</evidence>
<dbReference type="Proteomes" id="UP001583193">
    <property type="component" value="Unassembled WGS sequence"/>
</dbReference>
<evidence type="ECO:0000256" key="1">
    <source>
        <dbReference type="ARBA" id="ARBA00004123"/>
    </source>
</evidence>
<comment type="subcellular location">
    <subcellularLocation>
        <location evidence="1">Nucleus</location>
    </subcellularLocation>
</comment>
<keyword evidence="3" id="KW-0238">DNA-binding</keyword>
<protein>
    <recommendedName>
        <fullName evidence="8">Grh/CP2 DB domain-containing protein</fullName>
    </recommendedName>
</protein>
<comment type="caution">
    <text evidence="9">The sequence shown here is derived from an EMBL/GenBank/DDBJ whole genome shotgun (WGS) entry which is preliminary data.</text>
</comment>
<dbReference type="Pfam" id="PF25416">
    <property type="entry name" value="GRHL1_C"/>
    <property type="match status" value="1"/>
</dbReference>
<dbReference type="InterPro" id="IPR007604">
    <property type="entry name" value="CP2"/>
</dbReference>
<keyword evidence="2" id="KW-0805">Transcription regulation</keyword>
<feature type="compositionally biased region" description="Polar residues" evidence="7">
    <location>
        <begin position="616"/>
        <end position="625"/>
    </location>
</feature>
<dbReference type="EMBL" id="JAVDPF010000003">
    <property type="protein sequence ID" value="KAL1885126.1"/>
    <property type="molecule type" value="Genomic_DNA"/>
</dbReference>
<dbReference type="Pfam" id="PF04516">
    <property type="entry name" value="CP2"/>
    <property type="match status" value="1"/>
</dbReference>
<feature type="region of interest" description="Disordered" evidence="7">
    <location>
        <begin position="577"/>
        <end position="638"/>
    </location>
</feature>
<evidence type="ECO:0000256" key="2">
    <source>
        <dbReference type="ARBA" id="ARBA00023015"/>
    </source>
</evidence>
<keyword evidence="5" id="KW-0539">Nucleus</keyword>
<dbReference type="PROSITE" id="PS51968">
    <property type="entry name" value="GRH_CP2_DB"/>
    <property type="match status" value="1"/>
</dbReference>
<keyword evidence="6" id="KW-0175">Coiled coil</keyword>
<keyword evidence="10" id="KW-1185">Reference proteome</keyword>
<evidence type="ECO:0000256" key="3">
    <source>
        <dbReference type="ARBA" id="ARBA00023125"/>
    </source>
</evidence>
<dbReference type="PANTHER" id="PTHR11037">
    <property type="entry name" value="TRANSCRIPTION FACTOR CP2"/>
    <property type="match status" value="1"/>
</dbReference>
<feature type="domain" description="Grh/CP2 DB" evidence="8">
    <location>
        <begin position="249"/>
        <end position="505"/>
    </location>
</feature>
<name>A0ABR3Y9Y8_9EURO</name>
<sequence>MFRNRYGHPESIEQICDACNITFIQRTDEFFRRTSQKPDEELICNFKKSFPSVLSSVALANAQTAAPPEQGIMEPVMPARPVTETEDLKVHDPTPRALQDFRFTPSLMDPNSLAFMSFANQPPGYYTPTPGGMNTLYHSSAGDLHTPTLGLNLATPMSMQNPASGPLPVDPTVEMNLHLQHHFLPQQFQNLNPFAQQAAFAPSTFLHHGDSGYDPGEDAVMDDVNMPVNPLHVVTASDYSAIHSPIEGEKFRYNVTLRAPTAMIKHADEIPVTYLNKGQAYSISVVDTAPVPVDGNPVKYRTYVRVSFEDEQQRKKPSACWQLWKEGRGMNEAHQRGGKLLAVEYVDPIQGGDDQHRHPQIQLESASFDGFCVTWTPNPATGSTDCAISVRFNFLSTDFSHSKGVKGIPVRLCAKTEMVSTGSPAPNAATEAEVCYCKVKLFRDHGAERKLSNDVAHVKKTIDKLKQQIAQAEMGAGSFGKRKRSSGSIAIKAGDNRPVKIPKHKRTWSIDSQTESPGKLSAEEDLHMKLAMLQDMFSSTRPVSVLSLRGDEQDDPDLFPVTLPGEPYDITKFEALSRQSTRESRPSIDATSAASVMSPTNSSISMNSPYRPPDRQLSNLHSYQTSRDHSRERPSAAQKVLLSHPIKVQKVPSEGSKVSNGYIEAVDIDPTYRPPSERPAKPIACFYVRFPNMGEGDDYYRAIYLTERTAGDLLSKITEKQKVDPGRVVRVVRVNSKGLNIMVDDDVVRELPDGQDMVAEISEASTFEEAAPDPSAIEIKLTY</sequence>
<evidence type="ECO:0000256" key="4">
    <source>
        <dbReference type="ARBA" id="ARBA00023163"/>
    </source>
</evidence>
<dbReference type="InterPro" id="IPR057520">
    <property type="entry name" value="GRHL1/CP2_C"/>
</dbReference>
<feature type="coiled-coil region" evidence="6">
    <location>
        <begin position="448"/>
        <end position="475"/>
    </location>
</feature>
<evidence type="ECO:0000256" key="5">
    <source>
        <dbReference type="ARBA" id="ARBA00023242"/>
    </source>
</evidence>
<keyword evidence="4" id="KW-0804">Transcription</keyword>
<evidence type="ECO:0000259" key="8">
    <source>
        <dbReference type="PROSITE" id="PS51968"/>
    </source>
</evidence>